<comment type="caution">
    <text evidence="1">The sequence shown here is derived from an EMBL/GenBank/DDBJ whole genome shotgun (WGS) entry which is preliminary data.</text>
</comment>
<reference evidence="1 2" key="1">
    <citation type="journal article" date="2018" name="Front. Plant Sci.">
        <title>Red Clover (Trifolium pratense) and Zigzag Clover (T. medium) - A Picture of Genomic Similarities and Differences.</title>
        <authorList>
            <person name="Dluhosova J."/>
            <person name="Istvanek J."/>
            <person name="Nedelnik J."/>
            <person name="Repkova J."/>
        </authorList>
    </citation>
    <scope>NUCLEOTIDE SEQUENCE [LARGE SCALE GENOMIC DNA]</scope>
    <source>
        <strain evidence="2">cv. 10/8</strain>
        <tissue evidence="1">Leaf</tissue>
    </source>
</reference>
<name>A0A392VD11_9FABA</name>
<organism evidence="1 2">
    <name type="scientific">Trifolium medium</name>
    <dbReference type="NCBI Taxonomy" id="97028"/>
    <lineage>
        <taxon>Eukaryota</taxon>
        <taxon>Viridiplantae</taxon>
        <taxon>Streptophyta</taxon>
        <taxon>Embryophyta</taxon>
        <taxon>Tracheophyta</taxon>
        <taxon>Spermatophyta</taxon>
        <taxon>Magnoliopsida</taxon>
        <taxon>eudicotyledons</taxon>
        <taxon>Gunneridae</taxon>
        <taxon>Pentapetalae</taxon>
        <taxon>rosids</taxon>
        <taxon>fabids</taxon>
        <taxon>Fabales</taxon>
        <taxon>Fabaceae</taxon>
        <taxon>Papilionoideae</taxon>
        <taxon>50 kb inversion clade</taxon>
        <taxon>NPAAA clade</taxon>
        <taxon>Hologalegina</taxon>
        <taxon>IRL clade</taxon>
        <taxon>Trifolieae</taxon>
        <taxon>Trifolium</taxon>
    </lineage>
</organism>
<protein>
    <submittedName>
        <fullName evidence="1">Uncharacterized protein</fullName>
    </submittedName>
</protein>
<evidence type="ECO:0000313" key="1">
    <source>
        <dbReference type="EMBL" id="MCI84695.1"/>
    </source>
</evidence>
<dbReference type="AlphaFoldDB" id="A0A392VD11"/>
<evidence type="ECO:0000313" key="2">
    <source>
        <dbReference type="Proteomes" id="UP000265520"/>
    </source>
</evidence>
<keyword evidence="2" id="KW-1185">Reference proteome</keyword>
<sequence length="59" mass="6694">MTIVPESPIISEGAGGQIMREAETLLDIQKQVGFNFTLNDDMVRKNLVEEEVRDRATMR</sequence>
<proteinExistence type="predicted"/>
<dbReference type="Proteomes" id="UP000265520">
    <property type="component" value="Unassembled WGS sequence"/>
</dbReference>
<accession>A0A392VD11</accession>
<dbReference type="EMBL" id="LXQA011096959">
    <property type="protein sequence ID" value="MCI84695.1"/>
    <property type="molecule type" value="Genomic_DNA"/>
</dbReference>
<feature type="non-terminal residue" evidence="1">
    <location>
        <position position="59"/>
    </location>
</feature>